<evidence type="ECO:0000256" key="7">
    <source>
        <dbReference type="ARBA" id="ARBA00020998"/>
    </source>
</evidence>
<dbReference type="EMBL" id="CACSIK010000001">
    <property type="protein sequence ID" value="CAA0083436.1"/>
    <property type="molecule type" value="Genomic_DNA"/>
</dbReference>
<evidence type="ECO:0000256" key="11">
    <source>
        <dbReference type="ARBA" id="ARBA00022679"/>
    </source>
</evidence>
<keyword evidence="8 16" id="KW-0963">Cytoplasm</keyword>
<feature type="domain" description="ATP phosphoribosyltransferase catalytic" evidence="17">
    <location>
        <begin position="54"/>
        <end position="204"/>
    </location>
</feature>
<keyword evidence="13 16" id="KW-0067">ATP-binding</keyword>
<reference evidence="20 21" key="1">
    <citation type="submission" date="2019-11" db="EMBL/GenBank/DDBJ databases">
        <authorList>
            <person name="Holert J."/>
        </authorList>
    </citation>
    <scope>NUCLEOTIDE SEQUENCE [LARGE SCALE GENOMIC DNA]</scope>
    <source>
        <strain evidence="18">BC3_2A</strain>
        <strain evidence="19">SB11_1A</strain>
    </source>
</reference>
<evidence type="ECO:0000256" key="9">
    <source>
        <dbReference type="ARBA" id="ARBA00022605"/>
    </source>
</evidence>
<dbReference type="PANTHER" id="PTHR21403">
    <property type="entry name" value="ATP PHOSPHORIBOSYLTRANSFERASE ATP-PRTASE"/>
    <property type="match status" value="1"/>
</dbReference>
<dbReference type="GO" id="GO:0003879">
    <property type="term" value="F:ATP phosphoribosyltransferase activity"/>
    <property type="evidence" value="ECO:0007669"/>
    <property type="project" value="UniProtKB-UniRule"/>
</dbReference>
<evidence type="ECO:0000256" key="16">
    <source>
        <dbReference type="HAMAP-Rule" id="MF_01018"/>
    </source>
</evidence>
<evidence type="ECO:0000256" key="8">
    <source>
        <dbReference type="ARBA" id="ARBA00022490"/>
    </source>
</evidence>
<dbReference type="HAMAP" id="MF_01018">
    <property type="entry name" value="HisG_Short"/>
    <property type="match status" value="1"/>
</dbReference>
<organism evidence="19 20">
    <name type="scientific">Zhongshania aliphaticivorans</name>
    <dbReference type="NCBI Taxonomy" id="1470434"/>
    <lineage>
        <taxon>Bacteria</taxon>
        <taxon>Pseudomonadati</taxon>
        <taxon>Pseudomonadota</taxon>
        <taxon>Gammaproteobacteria</taxon>
        <taxon>Cellvibrionales</taxon>
        <taxon>Spongiibacteraceae</taxon>
        <taxon>Zhongshania</taxon>
    </lineage>
</organism>
<dbReference type="PANTHER" id="PTHR21403:SF8">
    <property type="entry name" value="ATP PHOSPHORIBOSYLTRANSFERASE"/>
    <property type="match status" value="1"/>
</dbReference>
<dbReference type="CDD" id="cd13595">
    <property type="entry name" value="PBP2_HisGs"/>
    <property type="match status" value="1"/>
</dbReference>
<dbReference type="GO" id="GO:0005524">
    <property type="term" value="F:ATP binding"/>
    <property type="evidence" value="ECO:0007669"/>
    <property type="project" value="UniProtKB-KW"/>
</dbReference>
<comment type="catalytic activity">
    <reaction evidence="1 16">
        <text>1-(5-phospho-beta-D-ribosyl)-ATP + diphosphate = 5-phospho-alpha-D-ribose 1-diphosphate + ATP</text>
        <dbReference type="Rhea" id="RHEA:18473"/>
        <dbReference type="ChEBI" id="CHEBI:30616"/>
        <dbReference type="ChEBI" id="CHEBI:33019"/>
        <dbReference type="ChEBI" id="CHEBI:58017"/>
        <dbReference type="ChEBI" id="CHEBI:73183"/>
        <dbReference type="EC" id="2.4.2.17"/>
    </reaction>
</comment>
<dbReference type="OrthoDB" id="9801867at2"/>
<accession>A0A5S9N332</accession>
<dbReference type="InterPro" id="IPR013820">
    <property type="entry name" value="ATP_PRibTrfase_cat"/>
</dbReference>
<dbReference type="Pfam" id="PF01634">
    <property type="entry name" value="HisG"/>
    <property type="match status" value="1"/>
</dbReference>
<keyword evidence="9 16" id="KW-0028">Amino-acid biosynthesis</keyword>
<evidence type="ECO:0000313" key="21">
    <source>
        <dbReference type="Proteomes" id="UP000439591"/>
    </source>
</evidence>
<keyword evidence="12 16" id="KW-0547">Nucleotide-binding</keyword>
<dbReference type="InterPro" id="IPR024893">
    <property type="entry name" value="ATP_PRibTrfase_HisG_short"/>
</dbReference>
<evidence type="ECO:0000256" key="2">
    <source>
        <dbReference type="ARBA" id="ARBA00004496"/>
    </source>
</evidence>
<keyword evidence="14 16" id="KW-0368">Histidine biosynthesis</keyword>
<gene>
    <name evidence="16 19" type="primary">hisG</name>
    <name evidence="19" type="ORF">IHBHHGIJ_00549</name>
    <name evidence="18" type="ORF">KFEGEMFD_00601</name>
</gene>
<evidence type="ECO:0000256" key="4">
    <source>
        <dbReference type="ARBA" id="ARBA00009489"/>
    </source>
</evidence>
<dbReference type="Gene3D" id="3.40.190.10">
    <property type="entry name" value="Periplasmic binding protein-like II"/>
    <property type="match status" value="2"/>
</dbReference>
<dbReference type="Proteomes" id="UP000435877">
    <property type="component" value="Unassembled WGS sequence"/>
</dbReference>
<dbReference type="FunFam" id="3.40.190.10:FF:000011">
    <property type="entry name" value="ATP phosphoribosyltransferase"/>
    <property type="match status" value="1"/>
</dbReference>
<evidence type="ECO:0000256" key="5">
    <source>
        <dbReference type="ARBA" id="ARBA00011496"/>
    </source>
</evidence>
<dbReference type="InterPro" id="IPR001348">
    <property type="entry name" value="ATP_PRibTrfase_HisG"/>
</dbReference>
<evidence type="ECO:0000256" key="15">
    <source>
        <dbReference type="ARBA" id="ARBA00024861"/>
    </source>
</evidence>
<dbReference type="SUPFAM" id="SSF53850">
    <property type="entry name" value="Periplasmic binding protein-like II"/>
    <property type="match status" value="1"/>
</dbReference>
<keyword evidence="10 16" id="KW-0328">Glycosyltransferase</keyword>
<dbReference type="NCBIfam" id="TIGR00070">
    <property type="entry name" value="hisG"/>
    <property type="match status" value="1"/>
</dbReference>
<evidence type="ECO:0000313" key="20">
    <source>
        <dbReference type="Proteomes" id="UP000435877"/>
    </source>
</evidence>
<evidence type="ECO:0000256" key="13">
    <source>
        <dbReference type="ARBA" id="ARBA00022840"/>
    </source>
</evidence>
<evidence type="ECO:0000256" key="6">
    <source>
        <dbReference type="ARBA" id="ARBA00011946"/>
    </source>
</evidence>
<comment type="similarity">
    <text evidence="4 16">Belongs to the ATP phosphoribosyltransferase family. Short subfamily.</text>
</comment>
<evidence type="ECO:0000256" key="14">
    <source>
        <dbReference type="ARBA" id="ARBA00023102"/>
    </source>
</evidence>
<comment type="pathway">
    <text evidence="3 16">Amino-acid biosynthesis; L-histidine biosynthesis; L-histidine from 5-phospho-alpha-D-ribose 1-diphosphate: step 1/9.</text>
</comment>
<keyword evidence="11 16" id="KW-0808">Transferase</keyword>
<sequence>MDQPVTIALTKGRILKETLPLLAEAGIVPAEDISRSRKLIFETNHPHINLIVIRGTDVPTYVKLGSADIGVAGKDMLLELGAGDMYEPLDLNIARCKLMTAGRVDEPLPQGRVRVATKFVNVARRHFAERGIQVELIKLYGAMELAPLMNLADLIVDIVDTGNTLRANGMEPRDMISDVSSRLVVNKAAMKRKYKSIQDIIAKLTVAVEARRDAEEVAGNG</sequence>
<name>A0A5S9N332_9GAMM</name>
<dbReference type="EC" id="2.4.2.17" evidence="6 16"/>
<dbReference type="AlphaFoldDB" id="A0A5S9N332"/>
<evidence type="ECO:0000256" key="12">
    <source>
        <dbReference type="ARBA" id="ARBA00022741"/>
    </source>
</evidence>
<comment type="subunit">
    <text evidence="5 16">Heteromultimer composed of HisG and HisZ subunits.</text>
</comment>
<dbReference type="PROSITE" id="PS01316">
    <property type="entry name" value="ATP_P_PHORIBOSYLTR"/>
    <property type="match status" value="1"/>
</dbReference>
<dbReference type="EMBL" id="CACSIM010000001">
    <property type="protein sequence ID" value="CAA0083356.1"/>
    <property type="molecule type" value="Genomic_DNA"/>
</dbReference>
<comment type="function">
    <text evidence="15 16">Catalyzes the condensation of ATP and 5-phosphoribose 1-diphosphate to form N'-(5'-phosphoribosyl)-ATP (PR-ATP). Has a crucial role in the pathway because the rate of histidine biosynthesis seems to be controlled primarily by regulation of HisG enzymatic activity.</text>
</comment>
<dbReference type="InterPro" id="IPR018198">
    <property type="entry name" value="ATP_PRibTrfase_CS"/>
</dbReference>
<dbReference type="Proteomes" id="UP000439591">
    <property type="component" value="Unassembled WGS sequence"/>
</dbReference>
<comment type="subcellular location">
    <subcellularLocation>
        <location evidence="2 16">Cytoplasm</location>
    </subcellularLocation>
</comment>
<proteinExistence type="inferred from homology"/>
<keyword evidence="20" id="KW-1185">Reference proteome</keyword>
<evidence type="ECO:0000313" key="18">
    <source>
        <dbReference type="EMBL" id="CAA0083356.1"/>
    </source>
</evidence>
<evidence type="ECO:0000313" key="19">
    <source>
        <dbReference type="EMBL" id="CAA0083436.1"/>
    </source>
</evidence>
<dbReference type="GO" id="GO:0000105">
    <property type="term" value="P:L-histidine biosynthetic process"/>
    <property type="evidence" value="ECO:0007669"/>
    <property type="project" value="UniProtKB-UniRule"/>
</dbReference>
<protein>
    <recommendedName>
        <fullName evidence="7 16">ATP phosphoribosyltransferase</fullName>
        <shortName evidence="16">ATP-PRT</shortName>
        <shortName evidence="16">ATP-PRTase</shortName>
        <ecNumber evidence="6 16">2.4.2.17</ecNumber>
    </recommendedName>
</protein>
<dbReference type="RefSeq" id="WP_159267231.1">
    <property type="nucleotide sequence ID" value="NZ_CACSIK010000001.1"/>
</dbReference>
<evidence type="ECO:0000256" key="10">
    <source>
        <dbReference type="ARBA" id="ARBA00022676"/>
    </source>
</evidence>
<evidence type="ECO:0000256" key="3">
    <source>
        <dbReference type="ARBA" id="ARBA00004667"/>
    </source>
</evidence>
<dbReference type="GO" id="GO:0005737">
    <property type="term" value="C:cytoplasm"/>
    <property type="evidence" value="ECO:0007669"/>
    <property type="project" value="UniProtKB-SubCell"/>
</dbReference>
<comment type="domain">
    <text evidence="16">Lacks the C-terminal regulatory region which is replaced by HisZ.</text>
</comment>
<evidence type="ECO:0000259" key="17">
    <source>
        <dbReference type="Pfam" id="PF01634"/>
    </source>
</evidence>
<dbReference type="UniPathway" id="UPA00031">
    <property type="reaction ID" value="UER00006"/>
</dbReference>
<evidence type="ECO:0000256" key="1">
    <source>
        <dbReference type="ARBA" id="ARBA00000915"/>
    </source>
</evidence>